<dbReference type="Pfam" id="PF05721">
    <property type="entry name" value="PhyH"/>
    <property type="match status" value="1"/>
</dbReference>
<gene>
    <name evidence="1" type="ORF">CYMTET_57046</name>
</gene>
<keyword evidence="2" id="KW-1185">Reference proteome</keyword>
<dbReference type="Gene3D" id="2.60.120.620">
    <property type="entry name" value="q2cbj1_9rhob like domain"/>
    <property type="match status" value="1"/>
</dbReference>
<name>A0AAE0B9M8_9CHLO</name>
<reference evidence="1 2" key="1">
    <citation type="journal article" date="2015" name="Genome Biol. Evol.">
        <title>Comparative Genomics of a Bacterivorous Green Alga Reveals Evolutionary Causalities and Consequences of Phago-Mixotrophic Mode of Nutrition.</title>
        <authorList>
            <person name="Burns J.A."/>
            <person name="Paasch A."/>
            <person name="Narechania A."/>
            <person name="Kim E."/>
        </authorList>
    </citation>
    <scope>NUCLEOTIDE SEQUENCE [LARGE SCALE GENOMIC DNA]</scope>
    <source>
        <strain evidence="1 2">PLY_AMNH</strain>
    </source>
</reference>
<dbReference type="SUPFAM" id="SSF51197">
    <property type="entry name" value="Clavaminate synthase-like"/>
    <property type="match status" value="1"/>
</dbReference>
<sequence>MTRVAPQLNSYPGSQAGGSLRSYASATQGAMPDMDKFLFDTNGYVVVKGVLTSDEVAAANAAVDSRIAHFKERHGALRNSEDGTPLAGDGTTPRLDMGGILEWKDAPFRDVLTHPKLIPYFRELLGDGYRLDHMPLLIAQNKGSEGFSLHGGPLNTDGSFNPGLQYRCISGKMWNTMLAVSVQLTSSGPGDGGFCILKGSHKGNYALPHEIKVGTAHLEHLYQPCTEAGDVVLFSEATYHGTLAWTADIQRRVGLIRLAPPTVAYGRAYYPEWPEAMLDGMTDAQRAVLEAPYANRLERPQVKEDGASLKVQKRAPVKKNFDKTVFKTDFF</sequence>
<dbReference type="InterPro" id="IPR008775">
    <property type="entry name" value="Phytyl_CoA_dOase-like"/>
</dbReference>
<dbReference type="Proteomes" id="UP001190700">
    <property type="component" value="Unassembled WGS sequence"/>
</dbReference>
<comment type="caution">
    <text evidence="1">The sequence shown here is derived from an EMBL/GenBank/DDBJ whole genome shotgun (WGS) entry which is preliminary data.</text>
</comment>
<evidence type="ECO:0008006" key="3">
    <source>
        <dbReference type="Google" id="ProtNLM"/>
    </source>
</evidence>
<organism evidence="1 2">
    <name type="scientific">Cymbomonas tetramitiformis</name>
    <dbReference type="NCBI Taxonomy" id="36881"/>
    <lineage>
        <taxon>Eukaryota</taxon>
        <taxon>Viridiplantae</taxon>
        <taxon>Chlorophyta</taxon>
        <taxon>Pyramimonadophyceae</taxon>
        <taxon>Pyramimonadales</taxon>
        <taxon>Pyramimonadaceae</taxon>
        <taxon>Cymbomonas</taxon>
    </lineage>
</organism>
<dbReference type="EMBL" id="LGRX02035942">
    <property type="protein sequence ID" value="KAK3232588.1"/>
    <property type="molecule type" value="Genomic_DNA"/>
</dbReference>
<evidence type="ECO:0000313" key="1">
    <source>
        <dbReference type="EMBL" id="KAK3232588.1"/>
    </source>
</evidence>
<proteinExistence type="predicted"/>
<evidence type="ECO:0000313" key="2">
    <source>
        <dbReference type="Proteomes" id="UP001190700"/>
    </source>
</evidence>
<protein>
    <recommendedName>
        <fullName evidence="3">Phytanoyl-CoA dioxygenase family protein</fullName>
    </recommendedName>
</protein>
<dbReference type="AlphaFoldDB" id="A0AAE0B9M8"/>
<accession>A0AAE0B9M8</accession>